<evidence type="ECO:0000256" key="3">
    <source>
        <dbReference type="ARBA" id="ARBA00022801"/>
    </source>
</evidence>
<dbReference type="InterPro" id="IPR017853">
    <property type="entry name" value="GH"/>
</dbReference>
<keyword evidence="3 6" id="KW-0378">Hydrolase</keyword>
<dbReference type="RefSeq" id="XP_002899545.1">
    <property type="nucleotide sequence ID" value="XM_002899499.1"/>
</dbReference>
<comment type="similarity">
    <text evidence="1 6">Belongs to the glycosyl hydrolase 31 family.</text>
</comment>
<dbReference type="AlphaFoldDB" id="D0NMZ8"/>
<keyword evidence="5 6" id="KW-0326">Glycosidase</keyword>
<dbReference type="OMA" id="PYVINHD"/>
<evidence type="ECO:0000259" key="8">
    <source>
        <dbReference type="SMART" id="SM01066"/>
    </source>
</evidence>
<dbReference type="GO" id="GO:0004553">
    <property type="term" value="F:hydrolase activity, hydrolyzing O-glycosyl compounds"/>
    <property type="evidence" value="ECO:0007669"/>
    <property type="project" value="InterPro"/>
</dbReference>
<gene>
    <name evidence="9" type="ORF">PITG_13868</name>
</gene>
<sequence length="808" mass="87887">MTLFKSRPTALLACVALASNLLSSVTMAQTTVSSGGTGVHLLFRTDKWVTPNIHYKTGSSWTTSPGVAMVASNNSAYPPNDGWFQFDVSSATSLEFVFNDGVGVVWDNNNNANYKVSAAGTYSVVSKVSGFKTGDLPYIHFNAGSGWTTVPGYAMSSSTYAGKFSAANGWYQYDTSSTSSVEITFDDGNGIWDSNLNANYIRTSPGTYAFVNQNTATPTSSPSVKGYVNGPGYAVTSASEDAGVLTINLAVNAAPTSTPYGTDLSALVVTVTKTESDSVRVKIVDKSNKRWEVPKSLFTAGTLGTDSTAKSAATDPLYSFNYTQNLFTFKVVRKSDGYTLFDSSGISLVVKDQYLQVATALDSDLSVYGIGESTRDKFKMASGDKQTLWARDQGSASANVNTYGSHPTAAKQHGMDVTMDSGHLVYQTIGGVLDFNIVVGPTPANVVKQYTKLIGRPKLMPYWSYGFHQCRWGYGSTDALRNVVNKYKSSNLPLDVIWADIDYMKNYHDFTLDPVNFPQAKMTAFMDEIHASGHKFVPIIDPGIPDDTNDYAYTKGLSMDIFIKDTRGKPYLGQVWPGPTVFPDFFHPDAKAYWGEQITLMYKSYNFDGLWIDMNELANFCPGTTCVRQSGVTCPNTGSISAITTCCLSCSGDGNKYDNPPFAINNVNSRDAIYNKGISTSALQYGNIRQYDAHNLYGITESIVTNAVQEELANKRSFVLSRSTFPGSGVHVAHWTGDNAATWNDLRWSIPTILKFGLFGIPMVGADICGFSGASNMELCARWTALGSFYPFARNHNNLEAPDQETYV</sequence>
<dbReference type="InterPro" id="IPR013783">
    <property type="entry name" value="Ig-like_fold"/>
</dbReference>
<dbReference type="Gene3D" id="2.60.40.10">
    <property type="entry name" value="Immunoglobulins"/>
    <property type="match status" value="2"/>
</dbReference>
<dbReference type="InterPro" id="IPR030458">
    <property type="entry name" value="Glyco_hydro_31_AS"/>
</dbReference>
<dbReference type="PROSITE" id="PS00129">
    <property type="entry name" value="GLYCOSYL_HYDROL_F31_1"/>
    <property type="match status" value="1"/>
</dbReference>
<dbReference type="InterPro" id="IPR030459">
    <property type="entry name" value="Glyco_hydro_31_CS"/>
</dbReference>
<evidence type="ECO:0000256" key="5">
    <source>
        <dbReference type="ARBA" id="ARBA00023295"/>
    </source>
</evidence>
<dbReference type="Proteomes" id="UP000006643">
    <property type="component" value="Unassembled WGS sequence"/>
</dbReference>
<evidence type="ECO:0000313" key="10">
    <source>
        <dbReference type="Proteomes" id="UP000006643"/>
    </source>
</evidence>
<protein>
    <submittedName>
        <fullName evidence="9">Alpha-glucosidase, putative</fullName>
    </submittedName>
</protein>
<dbReference type="InterPro" id="IPR000322">
    <property type="entry name" value="Glyco_hydro_31_TIM"/>
</dbReference>
<evidence type="ECO:0000256" key="1">
    <source>
        <dbReference type="ARBA" id="ARBA00007806"/>
    </source>
</evidence>
<dbReference type="SMART" id="SM01066">
    <property type="entry name" value="CBM_25"/>
    <property type="match status" value="1"/>
</dbReference>
<keyword evidence="2 7" id="KW-0732">Signal</keyword>
<proteinExistence type="inferred from homology"/>
<dbReference type="KEGG" id="pif:PITG_13868"/>
<keyword evidence="10" id="KW-1185">Reference proteome</keyword>
<feature type="domain" description="Carbohydrate binding module family 25" evidence="8">
    <location>
        <begin position="36"/>
        <end position="119"/>
    </location>
</feature>
<dbReference type="InterPro" id="IPR011013">
    <property type="entry name" value="Gal_mutarotase_sf_dom"/>
</dbReference>
<dbReference type="GO" id="GO:0005975">
    <property type="term" value="P:carbohydrate metabolic process"/>
    <property type="evidence" value="ECO:0007669"/>
    <property type="project" value="InterPro"/>
</dbReference>
<dbReference type="PANTHER" id="PTHR22762:SF133">
    <property type="entry name" value="P-TYPE DOMAIN-CONTAINING PROTEIN"/>
    <property type="match status" value="1"/>
</dbReference>
<dbReference type="GO" id="GO:2001070">
    <property type="term" value="F:starch binding"/>
    <property type="evidence" value="ECO:0007669"/>
    <property type="project" value="InterPro"/>
</dbReference>
<dbReference type="HOGENOM" id="CLU_000631_11_1_1"/>
<dbReference type="InParanoid" id="D0NMZ8"/>
<dbReference type="Pfam" id="PF03423">
    <property type="entry name" value="CBM_25"/>
    <property type="match status" value="2"/>
</dbReference>
<dbReference type="VEuPathDB" id="FungiDB:PITG_13868"/>
<dbReference type="OrthoDB" id="96599at2759"/>
<reference evidence="10" key="1">
    <citation type="journal article" date="2009" name="Nature">
        <title>Genome sequence and analysis of the Irish potato famine pathogen Phytophthora infestans.</title>
        <authorList>
            <consortium name="The Broad Institute Genome Sequencing Platform"/>
            <person name="Haas B.J."/>
            <person name="Kamoun S."/>
            <person name="Zody M.C."/>
            <person name="Jiang R.H."/>
            <person name="Handsaker R.E."/>
            <person name="Cano L.M."/>
            <person name="Grabherr M."/>
            <person name="Kodira C.D."/>
            <person name="Raffaele S."/>
            <person name="Torto-Alalibo T."/>
            <person name="Bozkurt T.O."/>
            <person name="Ah-Fong A.M."/>
            <person name="Alvarado L."/>
            <person name="Anderson V.L."/>
            <person name="Armstrong M.R."/>
            <person name="Avrova A."/>
            <person name="Baxter L."/>
            <person name="Beynon J."/>
            <person name="Boevink P.C."/>
            <person name="Bollmann S.R."/>
            <person name="Bos J.I."/>
            <person name="Bulone V."/>
            <person name="Cai G."/>
            <person name="Cakir C."/>
            <person name="Carrington J.C."/>
            <person name="Chawner M."/>
            <person name="Conti L."/>
            <person name="Costanzo S."/>
            <person name="Ewan R."/>
            <person name="Fahlgren N."/>
            <person name="Fischbach M.A."/>
            <person name="Fugelstad J."/>
            <person name="Gilroy E.M."/>
            <person name="Gnerre S."/>
            <person name="Green P.J."/>
            <person name="Grenville-Briggs L.J."/>
            <person name="Griffith J."/>
            <person name="Grunwald N.J."/>
            <person name="Horn K."/>
            <person name="Horner N.R."/>
            <person name="Hu C.H."/>
            <person name="Huitema E."/>
            <person name="Jeong D.H."/>
            <person name="Jones A.M."/>
            <person name="Jones J.D."/>
            <person name="Jones R.W."/>
            <person name="Karlsson E.K."/>
            <person name="Kunjeti S.G."/>
            <person name="Lamour K."/>
            <person name="Liu Z."/>
            <person name="Ma L."/>
            <person name="Maclean D."/>
            <person name="Chibucos M.C."/>
            <person name="McDonald H."/>
            <person name="McWalters J."/>
            <person name="Meijer H.J."/>
            <person name="Morgan W."/>
            <person name="Morris P.F."/>
            <person name="Munro C.A."/>
            <person name="O'Neill K."/>
            <person name="Ospina-Giraldo M."/>
            <person name="Pinzon A."/>
            <person name="Pritchard L."/>
            <person name="Ramsahoye B."/>
            <person name="Ren Q."/>
            <person name="Restrepo S."/>
            <person name="Roy S."/>
            <person name="Sadanandom A."/>
            <person name="Savidor A."/>
            <person name="Schornack S."/>
            <person name="Schwartz D.C."/>
            <person name="Schumann U.D."/>
            <person name="Schwessinger B."/>
            <person name="Seyer L."/>
            <person name="Sharpe T."/>
            <person name="Silvar C."/>
            <person name="Song J."/>
            <person name="Studholme D.J."/>
            <person name="Sykes S."/>
            <person name="Thines M."/>
            <person name="van de Vondervoort P.J."/>
            <person name="Phuntumart V."/>
            <person name="Wawra S."/>
            <person name="Weide R."/>
            <person name="Win J."/>
            <person name="Young C."/>
            <person name="Zhou S."/>
            <person name="Fry W."/>
            <person name="Meyers B.C."/>
            <person name="van West P."/>
            <person name="Ristaino J."/>
            <person name="Govers F."/>
            <person name="Birch P.R."/>
            <person name="Whisson S.C."/>
            <person name="Judelson H.S."/>
            <person name="Nusbaum C."/>
        </authorList>
    </citation>
    <scope>NUCLEOTIDE SEQUENCE [LARGE SCALE GENOMIC DNA]</scope>
    <source>
        <strain evidence="10">T30-4</strain>
    </source>
</reference>
<dbReference type="Gene3D" id="2.60.40.1760">
    <property type="entry name" value="glycosyl hydrolase (family 31)"/>
    <property type="match status" value="1"/>
</dbReference>
<evidence type="ECO:0000256" key="7">
    <source>
        <dbReference type="SAM" id="SignalP"/>
    </source>
</evidence>
<dbReference type="GeneID" id="9461494"/>
<dbReference type="EMBL" id="DS028147">
    <property type="protein sequence ID" value="EEY61905.1"/>
    <property type="molecule type" value="Genomic_DNA"/>
</dbReference>
<organism evidence="9 10">
    <name type="scientific">Phytophthora infestans (strain T30-4)</name>
    <name type="common">Potato late blight agent</name>
    <dbReference type="NCBI Taxonomy" id="403677"/>
    <lineage>
        <taxon>Eukaryota</taxon>
        <taxon>Sar</taxon>
        <taxon>Stramenopiles</taxon>
        <taxon>Oomycota</taxon>
        <taxon>Peronosporomycetes</taxon>
        <taxon>Peronosporales</taxon>
        <taxon>Peronosporaceae</taxon>
        <taxon>Phytophthora</taxon>
    </lineage>
</organism>
<evidence type="ECO:0000313" key="9">
    <source>
        <dbReference type="EMBL" id="EEY61905.1"/>
    </source>
</evidence>
<dbReference type="SUPFAM" id="SSF74650">
    <property type="entry name" value="Galactose mutarotase-like"/>
    <property type="match status" value="1"/>
</dbReference>
<accession>D0NMZ8</accession>
<dbReference type="InterPro" id="IPR005085">
    <property type="entry name" value="CBM25"/>
</dbReference>
<name>D0NMZ8_PHYIT</name>
<dbReference type="CDD" id="cd14752">
    <property type="entry name" value="GH31_N"/>
    <property type="match status" value="1"/>
</dbReference>
<dbReference type="PROSITE" id="PS00707">
    <property type="entry name" value="GLYCOSYL_HYDROL_F31_2"/>
    <property type="match status" value="1"/>
</dbReference>
<evidence type="ECO:0000256" key="6">
    <source>
        <dbReference type="RuleBase" id="RU361185"/>
    </source>
</evidence>
<evidence type="ECO:0000256" key="4">
    <source>
        <dbReference type="ARBA" id="ARBA00023180"/>
    </source>
</evidence>
<dbReference type="Pfam" id="PF01055">
    <property type="entry name" value="Glyco_hydro_31_2nd"/>
    <property type="match status" value="1"/>
</dbReference>
<dbReference type="STRING" id="403677.D0NMZ8"/>
<keyword evidence="4" id="KW-0325">Glycoprotein</keyword>
<feature type="chain" id="PRO_5003012657" evidence="7">
    <location>
        <begin position="29"/>
        <end position="808"/>
    </location>
</feature>
<evidence type="ECO:0000256" key="2">
    <source>
        <dbReference type="ARBA" id="ARBA00022729"/>
    </source>
</evidence>
<dbReference type="CDD" id="cd06602">
    <property type="entry name" value="GH31_MGAM_SI_GAA"/>
    <property type="match status" value="1"/>
</dbReference>
<feature type="signal peptide" evidence="7">
    <location>
        <begin position="1"/>
        <end position="28"/>
    </location>
</feature>
<dbReference type="eggNOG" id="KOG1065">
    <property type="taxonomic scope" value="Eukaryota"/>
</dbReference>
<dbReference type="SUPFAM" id="SSF51445">
    <property type="entry name" value="(Trans)glycosidases"/>
    <property type="match status" value="1"/>
</dbReference>
<dbReference type="Gene3D" id="3.20.20.80">
    <property type="entry name" value="Glycosidases"/>
    <property type="match status" value="1"/>
</dbReference>
<dbReference type="PANTHER" id="PTHR22762">
    <property type="entry name" value="ALPHA-GLUCOSIDASE"/>
    <property type="match status" value="1"/>
</dbReference>